<proteinExistence type="predicted"/>
<sequence length="180" mass="20081">MKNFYNSVLCSSRELKNVRNLVTASLLITIKLILDLFTIQISPVLHLSFEFLASSTIGMLFGPVGGAICGGLSDIINYIINPKGVFFPGFTISAMVLGMIYGTLLYKKKVTFIRCVIAEILVVLIVDIILNTFFLSLLYGKAFALLLPVRAFKNVVMIPINASMMYFILKLVNRIKEQNF</sequence>
<dbReference type="RefSeq" id="WP_077863912.1">
    <property type="nucleotide sequence ID" value="NZ_LZYZ01000001.1"/>
</dbReference>
<dbReference type="AlphaFoldDB" id="A0A1S8NIC2"/>
<keyword evidence="1" id="KW-0812">Transmembrane</keyword>
<dbReference type="Proteomes" id="UP000191154">
    <property type="component" value="Unassembled WGS sequence"/>
</dbReference>
<feature type="transmembrane region" description="Helical" evidence="1">
    <location>
        <begin position="116"/>
        <end position="139"/>
    </location>
</feature>
<dbReference type="EMBL" id="LZYZ01000001">
    <property type="protein sequence ID" value="OOM16168.1"/>
    <property type="molecule type" value="Genomic_DNA"/>
</dbReference>
<feature type="transmembrane region" description="Helical" evidence="1">
    <location>
        <begin position="85"/>
        <end position="104"/>
    </location>
</feature>
<feature type="transmembrane region" description="Helical" evidence="1">
    <location>
        <begin position="151"/>
        <end position="169"/>
    </location>
</feature>
<dbReference type="STRING" id="169679.CSACC_38410"/>
<dbReference type="NCBIfam" id="TIGR04518">
    <property type="entry name" value="ECF_S_folT_fam"/>
    <property type="match status" value="1"/>
</dbReference>
<feature type="transmembrane region" description="Helical" evidence="1">
    <location>
        <begin position="51"/>
        <end position="73"/>
    </location>
</feature>
<dbReference type="InterPro" id="IPR024529">
    <property type="entry name" value="ECF_trnsprt_substrate-spec"/>
</dbReference>
<keyword evidence="1" id="KW-0472">Membrane</keyword>
<comment type="caution">
    <text evidence="2">The sequence shown here is derived from an EMBL/GenBank/DDBJ whole genome shotgun (WGS) entry which is preliminary data.</text>
</comment>
<name>A0A1S8NIC2_CLOSA</name>
<dbReference type="InterPro" id="IPR030949">
    <property type="entry name" value="ECF_S_folate_fam"/>
</dbReference>
<keyword evidence="1" id="KW-1133">Transmembrane helix</keyword>
<dbReference type="GO" id="GO:0022857">
    <property type="term" value="F:transmembrane transporter activity"/>
    <property type="evidence" value="ECO:0007669"/>
    <property type="project" value="InterPro"/>
</dbReference>
<reference evidence="2 3" key="1">
    <citation type="submission" date="2016-05" db="EMBL/GenBank/DDBJ databases">
        <title>Microbial solvent formation.</title>
        <authorList>
            <person name="Poehlein A."/>
            <person name="Montoya Solano J.D."/>
            <person name="Flitsch S."/>
            <person name="Krabben P."/>
            <person name="Duerre P."/>
            <person name="Daniel R."/>
        </authorList>
    </citation>
    <scope>NUCLEOTIDE SEQUENCE [LARGE SCALE GENOMIC DNA]</scope>
    <source>
        <strain evidence="2 3">L1-8</strain>
    </source>
</reference>
<evidence type="ECO:0000313" key="2">
    <source>
        <dbReference type="EMBL" id="OOM16168.1"/>
    </source>
</evidence>
<protein>
    <submittedName>
        <fullName evidence="2">Folate transporter FolT</fullName>
    </submittedName>
</protein>
<dbReference type="Gene3D" id="1.10.1760.20">
    <property type="match status" value="1"/>
</dbReference>
<accession>A0A1S8NIC2</accession>
<evidence type="ECO:0000313" key="3">
    <source>
        <dbReference type="Proteomes" id="UP000191154"/>
    </source>
</evidence>
<feature type="transmembrane region" description="Helical" evidence="1">
    <location>
        <begin position="20"/>
        <end position="39"/>
    </location>
</feature>
<organism evidence="2 3">
    <name type="scientific">Clostridium saccharobutylicum</name>
    <dbReference type="NCBI Taxonomy" id="169679"/>
    <lineage>
        <taxon>Bacteria</taxon>
        <taxon>Bacillati</taxon>
        <taxon>Bacillota</taxon>
        <taxon>Clostridia</taxon>
        <taxon>Eubacteriales</taxon>
        <taxon>Clostridiaceae</taxon>
        <taxon>Clostridium</taxon>
    </lineage>
</organism>
<evidence type="ECO:0000256" key="1">
    <source>
        <dbReference type="SAM" id="Phobius"/>
    </source>
</evidence>
<dbReference type="Pfam" id="PF12822">
    <property type="entry name" value="ECF_trnsprt"/>
    <property type="match status" value="1"/>
</dbReference>
<gene>
    <name evidence="2" type="primary">folT</name>
    <name evidence="2" type="ORF">CLOSAC_04390</name>
</gene>